<dbReference type="VEuPathDB" id="VectorBase:AQUA007460"/>
<dbReference type="Pfam" id="PF03712">
    <property type="entry name" value="Cu2_monoox_C"/>
    <property type="match status" value="1"/>
</dbReference>
<dbReference type="SMART" id="SM00664">
    <property type="entry name" value="DoH"/>
    <property type="match status" value="1"/>
</dbReference>
<dbReference type="Gene3D" id="2.60.120.230">
    <property type="match status" value="1"/>
</dbReference>
<keyword evidence="3" id="KW-0479">Metal-binding</keyword>
<name>A0A182XCB0_ANOQN</name>
<feature type="transmembrane region" description="Helical" evidence="9">
    <location>
        <begin position="35"/>
        <end position="57"/>
    </location>
</feature>
<keyword evidence="4" id="KW-0560">Oxidoreductase</keyword>
<dbReference type="Gene3D" id="2.60.40.1210">
    <property type="entry name" value="Cellobiose dehydrogenase, cytochrome domain"/>
    <property type="match status" value="1"/>
</dbReference>
<dbReference type="InterPro" id="IPR014784">
    <property type="entry name" value="Cu2_ascorb_mOase-like_C"/>
</dbReference>
<dbReference type="PROSITE" id="PS00084">
    <property type="entry name" value="CU2_MONOOXYGENASE_1"/>
    <property type="match status" value="1"/>
</dbReference>
<evidence type="ECO:0000256" key="9">
    <source>
        <dbReference type="SAM" id="Phobius"/>
    </source>
</evidence>
<dbReference type="InterPro" id="IPR045266">
    <property type="entry name" value="DOH_DOMON"/>
</dbReference>
<keyword evidence="9" id="KW-0812">Transmembrane</keyword>
<dbReference type="GO" id="GO:0030667">
    <property type="term" value="C:secretory granule membrane"/>
    <property type="evidence" value="ECO:0007669"/>
    <property type="project" value="TreeGrafter"/>
</dbReference>
<dbReference type="GO" id="GO:0004500">
    <property type="term" value="F:dopamine beta-monooxygenase activity"/>
    <property type="evidence" value="ECO:0007669"/>
    <property type="project" value="InterPro"/>
</dbReference>
<comment type="cofactor">
    <cofactor evidence="1">
        <name>Cu(2+)</name>
        <dbReference type="ChEBI" id="CHEBI:29036"/>
    </cofactor>
</comment>
<evidence type="ECO:0000256" key="8">
    <source>
        <dbReference type="ARBA" id="ARBA00023180"/>
    </source>
</evidence>
<evidence type="ECO:0000256" key="6">
    <source>
        <dbReference type="ARBA" id="ARBA00023033"/>
    </source>
</evidence>
<evidence type="ECO:0000256" key="7">
    <source>
        <dbReference type="ARBA" id="ARBA00023157"/>
    </source>
</evidence>
<dbReference type="Proteomes" id="UP000076407">
    <property type="component" value="Unassembled WGS sequence"/>
</dbReference>
<keyword evidence="12" id="KW-1185">Reference proteome</keyword>
<comment type="similarity">
    <text evidence="2">Belongs to the copper type II ascorbate-dependent monooxygenase family.</text>
</comment>
<dbReference type="GO" id="GO:0005615">
    <property type="term" value="C:extracellular space"/>
    <property type="evidence" value="ECO:0007669"/>
    <property type="project" value="TreeGrafter"/>
</dbReference>
<dbReference type="EnsemblMetazoa" id="AQUA007460-RA">
    <property type="protein sequence ID" value="AQUA007460-PA"/>
    <property type="gene ID" value="AQUA007460"/>
</dbReference>
<dbReference type="FunFam" id="2.60.120.310:FF:000004">
    <property type="entry name" value="DBH-like monooxygenase protein 1"/>
    <property type="match status" value="1"/>
</dbReference>
<dbReference type="FunFam" id="2.60.120.230:FF:000001">
    <property type="entry name" value="Monooxygenase, DBH-like 1"/>
    <property type="match status" value="1"/>
</dbReference>
<evidence type="ECO:0000256" key="1">
    <source>
        <dbReference type="ARBA" id="ARBA00001973"/>
    </source>
</evidence>
<dbReference type="Pfam" id="PF01082">
    <property type="entry name" value="Cu2_monooxygen"/>
    <property type="match status" value="1"/>
</dbReference>
<dbReference type="GO" id="GO:0042421">
    <property type="term" value="P:norepinephrine biosynthetic process"/>
    <property type="evidence" value="ECO:0007669"/>
    <property type="project" value="TreeGrafter"/>
</dbReference>
<proteinExistence type="inferred from homology"/>
<keyword evidence="7" id="KW-1015">Disulfide bond</keyword>
<dbReference type="PANTHER" id="PTHR10157:SF23">
    <property type="entry name" value="MOXD1 HOMOLOG 1"/>
    <property type="match status" value="1"/>
</dbReference>
<dbReference type="InterPro" id="IPR008977">
    <property type="entry name" value="PHM/PNGase_F_dom_sf"/>
</dbReference>
<dbReference type="AlphaFoldDB" id="A0A182XCB0"/>
<dbReference type="Gene3D" id="2.60.120.310">
    <property type="entry name" value="Copper type II, ascorbate-dependent monooxygenase, N-terminal domain"/>
    <property type="match status" value="1"/>
</dbReference>
<evidence type="ECO:0000256" key="5">
    <source>
        <dbReference type="ARBA" id="ARBA00023008"/>
    </source>
</evidence>
<dbReference type="InterPro" id="IPR000323">
    <property type="entry name" value="Cu2_ascorb_mOase_N"/>
</dbReference>
<evidence type="ECO:0000259" key="10">
    <source>
        <dbReference type="PROSITE" id="PS50836"/>
    </source>
</evidence>
<keyword evidence="5" id="KW-0186">Copper</keyword>
<dbReference type="PROSITE" id="PS50836">
    <property type="entry name" value="DOMON"/>
    <property type="match status" value="1"/>
</dbReference>
<keyword evidence="9" id="KW-0472">Membrane</keyword>
<dbReference type="InterPro" id="IPR036939">
    <property type="entry name" value="Cu2_ascorb_mOase_N_sf"/>
</dbReference>
<protein>
    <recommendedName>
        <fullName evidence="10">DOMON domain-containing protein</fullName>
    </recommendedName>
</protein>
<sequence>MALCVRKAREPCYGPLANYKQPSGWLAVAASPARLLLLSTMLLMLPAVHGMGLAATVPSKIEPVHHRWTRSEAMDPNGLYTLDWHIDQKDIVFTATANTRGFMGLGFSHRSEHMAGSDLVLVWVDDRTGKPNVLDCHGSKDNHHMPVQDDTQNYHIESGFQNLTHTSVTFRRALETCDPHDVIIGSDTMKILWSYGDRDPVAGSLKGHSGNRGARSIHFLGPMFRRPADALQRDDLRQWDVTVKNVSIDTSMDTLYWCKILKAPTLREKHHIIGYEALLTKESSTKQPLVHHMTLFECSTNSYPGSDPNSWDVWVKSSGAVCNSNLLTPRDWDSCITPVATWGVGASGQFLPEHIGIPIGGDKGAPKYYMLEVHYDNPRAKRVLDHSGFRIHYTRHVRKHDAGMMISGVSVSDTQMIPPGQKLYRNVGICGPSCTGAVFPAEGINIVSAALHSHVAGRKMKLRHVRDGKELPRIVEDDNYNHNFQQVRQLENETSVLPGDYLITDCAYETVGRRRPTLGGYSTKQEMCLSFITYYPKIELAGCYSMTPVKEFFETFGVFQFYAMNMTDVENLFLYNGNILDLLPTTVFPNFAPGGDVDDEQNQLAIKALQNAKDYSVIDEEDVLYKESILNKLIISDPVEFHDRTFLSHLNQLPWSEPLFTRRVEQSILTGKHMTFCRVSSDSISVASEIFKYPVFDTFVKAPSQCPYHLFMEFADHTSAATKQMSSTKLLVLFLLILYRRFCTGDYH</sequence>
<dbReference type="InterPro" id="IPR028460">
    <property type="entry name" value="Tbh/DBH"/>
</dbReference>
<dbReference type="InterPro" id="IPR005018">
    <property type="entry name" value="DOMON_domain"/>
</dbReference>
<dbReference type="CDD" id="cd09631">
    <property type="entry name" value="DOMON_DOH"/>
    <property type="match status" value="1"/>
</dbReference>
<dbReference type="STRING" id="34691.A0A182XCB0"/>
<dbReference type="GO" id="GO:0006589">
    <property type="term" value="P:octopamine biosynthetic process"/>
    <property type="evidence" value="ECO:0007669"/>
    <property type="project" value="TreeGrafter"/>
</dbReference>
<dbReference type="SUPFAM" id="SSF49742">
    <property type="entry name" value="PHM/PNGase F"/>
    <property type="match status" value="2"/>
</dbReference>
<dbReference type="InterPro" id="IPR024548">
    <property type="entry name" value="Cu2_monoox_C"/>
</dbReference>
<dbReference type="InterPro" id="IPR020611">
    <property type="entry name" value="Cu2_ascorb_mOase_CS-1"/>
</dbReference>
<evidence type="ECO:0000256" key="3">
    <source>
        <dbReference type="ARBA" id="ARBA00022723"/>
    </source>
</evidence>
<dbReference type="GO" id="GO:0042420">
    <property type="term" value="P:dopamine catabolic process"/>
    <property type="evidence" value="ECO:0007669"/>
    <property type="project" value="TreeGrafter"/>
</dbReference>
<accession>A0A182XCB0</accession>
<evidence type="ECO:0000313" key="11">
    <source>
        <dbReference type="EnsemblMetazoa" id="AQUA007460-PA"/>
    </source>
</evidence>
<evidence type="ECO:0000256" key="4">
    <source>
        <dbReference type="ARBA" id="ARBA00023002"/>
    </source>
</evidence>
<evidence type="ECO:0000256" key="2">
    <source>
        <dbReference type="ARBA" id="ARBA00010676"/>
    </source>
</evidence>
<keyword evidence="8" id="KW-0325">Glycoprotein</keyword>
<dbReference type="Pfam" id="PF03351">
    <property type="entry name" value="DOMON"/>
    <property type="match status" value="1"/>
</dbReference>
<keyword evidence="6" id="KW-0503">Monooxygenase</keyword>
<organism evidence="11 12">
    <name type="scientific">Anopheles quadriannulatus</name>
    <name type="common">Mosquito</name>
    <dbReference type="NCBI Taxonomy" id="34691"/>
    <lineage>
        <taxon>Eukaryota</taxon>
        <taxon>Metazoa</taxon>
        <taxon>Ecdysozoa</taxon>
        <taxon>Arthropoda</taxon>
        <taxon>Hexapoda</taxon>
        <taxon>Insecta</taxon>
        <taxon>Pterygota</taxon>
        <taxon>Neoptera</taxon>
        <taxon>Endopterygota</taxon>
        <taxon>Diptera</taxon>
        <taxon>Nematocera</taxon>
        <taxon>Culicoidea</taxon>
        <taxon>Culicidae</taxon>
        <taxon>Anophelinae</taxon>
        <taxon>Anopheles</taxon>
    </lineage>
</organism>
<dbReference type="PANTHER" id="PTHR10157">
    <property type="entry name" value="DOPAMINE BETA HYDROXYLASE RELATED"/>
    <property type="match status" value="1"/>
</dbReference>
<reference evidence="11" key="1">
    <citation type="submission" date="2020-05" db="UniProtKB">
        <authorList>
            <consortium name="EnsemblMetazoa"/>
        </authorList>
    </citation>
    <scope>IDENTIFICATION</scope>
    <source>
        <strain evidence="11">SANGQUA</strain>
    </source>
</reference>
<evidence type="ECO:0000313" key="12">
    <source>
        <dbReference type="Proteomes" id="UP000076407"/>
    </source>
</evidence>
<dbReference type="InterPro" id="IPR000945">
    <property type="entry name" value="DBH-like"/>
</dbReference>
<feature type="domain" description="DOMON" evidence="10">
    <location>
        <begin position="78"/>
        <end position="196"/>
    </location>
</feature>
<dbReference type="PRINTS" id="PR00767">
    <property type="entry name" value="DBMONOXGNASE"/>
</dbReference>
<dbReference type="GO" id="GO:0005507">
    <property type="term" value="F:copper ion binding"/>
    <property type="evidence" value="ECO:0007669"/>
    <property type="project" value="InterPro"/>
</dbReference>
<keyword evidence="9" id="KW-1133">Transmembrane helix</keyword>